<name>A0A0G2APY2_9BACT</name>
<evidence type="ECO:0000313" key="1">
    <source>
        <dbReference type="EMBL" id="KKW34804.1"/>
    </source>
</evidence>
<protein>
    <submittedName>
        <fullName evidence="1">Uncharacterized protein</fullName>
    </submittedName>
</protein>
<sequence>VDVRAFVYNEVAGIGAFVLTYTVDVFRVPLKSDVRCTVFSVTKTGDVRRIYSKDTSFFYHGENWCGVLSLTCVQPVPKYKVTDLRIEEKSIVANDADGHIIKMSFSDISSDRSMETSKS</sequence>
<gene>
    <name evidence="1" type="ORF">UY82_C0058G0009</name>
</gene>
<proteinExistence type="predicted"/>
<dbReference type="EMBL" id="LCRN01000058">
    <property type="protein sequence ID" value="KKW34804.1"/>
    <property type="molecule type" value="Genomic_DNA"/>
</dbReference>
<reference evidence="1 2" key="1">
    <citation type="journal article" date="2015" name="Nature">
        <title>rRNA introns, odd ribosomes, and small enigmatic genomes across a large radiation of phyla.</title>
        <authorList>
            <person name="Brown C.T."/>
            <person name="Hug L.A."/>
            <person name="Thomas B.C."/>
            <person name="Sharon I."/>
            <person name="Castelle C.J."/>
            <person name="Singh A."/>
            <person name="Wilkins M.J."/>
            <person name="Williams K.H."/>
            <person name="Banfield J.F."/>
        </authorList>
    </citation>
    <scope>NUCLEOTIDE SEQUENCE [LARGE SCALE GENOMIC DNA]</scope>
</reference>
<organism evidence="1 2">
    <name type="scientific">Candidatus Uhrbacteria bacterium GW2011_GWC2_53_7</name>
    <dbReference type="NCBI Taxonomy" id="1618986"/>
    <lineage>
        <taxon>Bacteria</taxon>
        <taxon>Candidatus Uhriibacteriota</taxon>
    </lineage>
</organism>
<feature type="non-terminal residue" evidence="1">
    <location>
        <position position="1"/>
    </location>
</feature>
<accession>A0A0G2APY2</accession>
<comment type="caution">
    <text evidence="1">The sequence shown here is derived from an EMBL/GenBank/DDBJ whole genome shotgun (WGS) entry which is preliminary data.</text>
</comment>
<evidence type="ECO:0000313" key="2">
    <source>
        <dbReference type="Proteomes" id="UP000033865"/>
    </source>
</evidence>
<dbReference type="Proteomes" id="UP000033865">
    <property type="component" value="Unassembled WGS sequence"/>
</dbReference>
<dbReference type="AlphaFoldDB" id="A0A0G2APY2"/>